<feature type="transmembrane region" description="Helical" evidence="3">
    <location>
        <begin position="1390"/>
        <end position="1409"/>
    </location>
</feature>
<protein>
    <submittedName>
        <fullName evidence="4">Uncharacterized protein</fullName>
    </submittedName>
</protein>
<dbReference type="EMBL" id="QGKX02000004">
    <property type="protein sequence ID" value="KAF3599239.1"/>
    <property type="molecule type" value="Genomic_DNA"/>
</dbReference>
<feature type="coiled-coil region" evidence="2">
    <location>
        <begin position="848"/>
        <end position="917"/>
    </location>
</feature>
<dbReference type="PANTHER" id="PTHR23160">
    <property type="entry name" value="SYNAPTONEMAL COMPLEX PROTEIN-RELATED"/>
    <property type="match status" value="1"/>
</dbReference>
<sequence length="1644" mass="188569">MALLKREEDLQDAERKVLSEKKKLNRAKEGLEKRERVISEASLKHESLQEELKRANVELASQAREIEELKHKLRERDEELIAMQSSLTFKERELDRMRVEISIKTKEASVASFEFENKSLLLSQANEIVERQEGEIEALQRALKEKEEELEVSTAAKKLEQEKLRETEANLKQQTEEWLVAQEEVSKFQEETVKRLGKANETMEDFKRVKKLLTDVRFELVSSREALLSSKEQMGEKEVLLEKQLEELEEQRRSVLSYMQSLRDARGEVESERVKLRVAEAKNFALEREISIQKELLEELRVELKKERSLLEQAMHDVSTIQDELDKRTKEFQVSQTLLQEKESSLVEAKLEIQHLKSEQASLELLLQEKDEELTVARNQLEEVNREVTELKMLMRTREEELIQATELLKEKDVHLHRIEDELGSSKMQASEAEMVVERIAELTSRLVQDQMQQQPLEKQPYGDYGMENKRLVMELNFTRENLRLKEMEVLAAQRALTLKDEEINVLMGRLEAKEREVKKLKEETVNDGEDLKMLYALAQERIEGRTMGDLAIEKLQLEAVQLEVEAATSALQKLAEMSTELLTQADMSVEADSDFFVVPENENRSADCIAEVKSEVGRLWSLTERLLENAGVVDELPGTRVNQKQKTLVTFLTSCRKGKRRSLLTVKSVRNNTRPSFNDNGTAEEPSKILLDKLFARTQEQTNENSVYPPYSSLGGLESDLQAALMALLKREEDLQDAERKVLSEKKKLNRAKEGLEKRERVISGASLKHESLQEELKRANVELASQAREIEELKHKLRERDEELVAMQSSLTFKERELDRMRVEISIKTKEASVASFEFENKSQLLSRANEIVERQEGEIEALQRALEEKEEELEVSTAAKKLEQEKLRETEANLKKQTEEWLVAQEEVSKLQEETVKRLGKANETMEDFKRVKKLLTDVRFELISSREALLSSREQMGEKEVLLEKQLEELEEQRRSVLSYMQSLRDACGEVESERVKLRVAEAKNFALEREISIQKELIEELREELKKERSLLKQAMHDVSTIQDELDKRTKEFQVSQNLLQEKESSLVEAKLEIQHLKSEQASLELLLQEKDEEFTEARNQLEEVNREVKELKMIMRTREDQLTQATELLKEKDVHLNRIEGELGSSKIQASEAEMVVERIAELTSRLVQDQMQQQPLEKQPYGDYGMENKRLVMELNFTRENLRLKEMEVLAAQRALTLKDEEINVLMGRLEAKEREVKKLKEETVNDGEDLKMLYALAQERIEGRTMGDLAIEKLQLEAVQLEVEAATSALQKLAEMSAELLTQADMSVEADSDFFVVPENENSSADCIAEVKSEVGRLWSLTERLLENAGVVDGQILVVFEVIFLVVGLPSIIPSHLGFQDMVFAFIAACVSVTLSFAMFATLGLDSVLLRVCSVDLEDCFWSQVWAHVSRGQWILALFSGVSITVIVKVYCSCSPSPVKLDPRAQPRWALCLLLNVTRHDQLVINSKLRRTVTARAELSCAFLPFALRLVRPRGKGLGLLLVGPLGRKKACRVAIKPIVRSGMKFSRSNDRFSRSIRPPTDLRPPPVRSREAWCGDSGVSVLSSENNRLWPSLSCSIDRPLHPGVLRIHGVGADARSTMKFGPFLPTLDARPILG</sequence>
<feature type="coiled-coil region" evidence="2">
    <location>
        <begin position="957"/>
        <end position="1127"/>
    </location>
</feature>
<evidence type="ECO:0000313" key="4">
    <source>
        <dbReference type="EMBL" id="KAF3599239.1"/>
    </source>
</evidence>
<feature type="coiled-coil region" evidence="2">
    <location>
        <begin position="122"/>
        <end position="184"/>
    </location>
</feature>
<dbReference type="PANTHER" id="PTHR23160:SF19">
    <property type="entry name" value="MYOSIN HEAVY CHAIN-RELATED PROTEIN"/>
    <property type="match status" value="1"/>
</dbReference>
<dbReference type="GO" id="GO:0007131">
    <property type="term" value="P:reciprocal meiotic recombination"/>
    <property type="evidence" value="ECO:0007669"/>
    <property type="project" value="TreeGrafter"/>
</dbReference>
<proteinExistence type="predicted"/>
<keyword evidence="3" id="KW-0472">Membrane</keyword>
<evidence type="ECO:0000256" key="1">
    <source>
        <dbReference type="ARBA" id="ARBA00023054"/>
    </source>
</evidence>
<keyword evidence="3" id="KW-0812">Transmembrane</keyword>
<feature type="coiled-coil region" evidence="2">
    <location>
        <begin position="722"/>
        <end position="812"/>
    </location>
</feature>
<evidence type="ECO:0000313" key="5">
    <source>
        <dbReference type="Proteomes" id="UP000712600"/>
    </source>
</evidence>
<comment type="caution">
    <text evidence="4">The sequence shown here is derived from an EMBL/GenBank/DDBJ whole genome shotgun (WGS) entry which is preliminary data.</text>
</comment>
<reference evidence="4" key="1">
    <citation type="submission" date="2019-12" db="EMBL/GenBank/DDBJ databases">
        <title>Genome sequencing and annotation of Brassica cretica.</title>
        <authorList>
            <person name="Studholme D.J."/>
            <person name="Sarris P."/>
        </authorList>
    </citation>
    <scope>NUCLEOTIDE SEQUENCE</scope>
    <source>
        <strain evidence="4">PFS-109/04</strain>
        <tissue evidence="4">Leaf</tissue>
    </source>
</reference>
<name>A0A8S9SEM3_BRACR</name>
<evidence type="ECO:0000256" key="3">
    <source>
        <dbReference type="SAM" id="Phobius"/>
    </source>
</evidence>
<organism evidence="4 5">
    <name type="scientific">Brassica cretica</name>
    <name type="common">Mustard</name>
    <dbReference type="NCBI Taxonomy" id="69181"/>
    <lineage>
        <taxon>Eukaryota</taxon>
        <taxon>Viridiplantae</taxon>
        <taxon>Streptophyta</taxon>
        <taxon>Embryophyta</taxon>
        <taxon>Tracheophyta</taxon>
        <taxon>Spermatophyta</taxon>
        <taxon>Magnoliopsida</taxon>
        <taxon>eudicotyledons</taxon>
        <taxon>Gunneridae</taxon>
        <taxon>Pentapetalae</taxon>
        <taxon>rosids</taxon>
        <taxon>malvids</taxon>
        <taxon>Brassicales</taxon>
        <taxon>Brassicaceae</taxon>
        <taxon>Brassiceae</taxon>
        <taxon>Brassica</taxon>
    </lineage>
</organism>
<evidence type="ECO:0000256" key="2">
    <source>
        <dbReference type="SAM" id="Coils"/>
    </source>
</evidence>
<feature type="coiled-coil region" evidence="2">
    <location>
        <begin position="231"/>
        <end position="401"/>
    </location>
</feature>
<accession>A0A8S9SEM3</accession>
<dbReference type="Proteomes" id="UP000712600">
    <property type="component" value="Unassembled WGS sequence"/>
</dbReference>
<gene>
    <name evidence="4" type="ORF">F2Q69_00033028</name>
</gene>
<feature type="coiled-coil region" evidence="2">
    <location>
        <begin position="3"/>
        <end position="86"/>
    </location>
</feature>
<keyword evidence="1 2" id="KW-0175">Coiled coil</keyword>
<feature type="transmembrane region" description="Helical" evidence="3">
    <location>
        <begin position="1362"/>
        <end position="1381"/>
    </location>
</feature>
<keyword evidence="3" id="KW-1133">Transmembrane helix</keyword>